<protein>
    <submittedName>
        <fullName evidence="1">Uncharacterized protein</fullName>
    </submittedName>
</protein>
<dbReference type="AlphaFoldDB" id="A0A1F8EEN0"/>
<accession>A0A1F8EEN0</accession>
<evidence type="ECO:0000313" key="1">
    <source>
        <dbReference type="EMBL" id="OGM99260.1"/>
    </source>
</evidence>
<comment type="caution">
    <text evidence="1">The sequence shown here is derived from an EMBL/GenBank/DDBJ whole genome shotgun (WGS) entry which is preliminary data.</text>
</comment>
<dbReference type="STRING" id="1802661.A2649_03920"/>
<evidence type="ECO:0000313" key="2">
    <source>
        <dbReference type="Proteomes" id="UP000176893"/>
    </source>
</evidence>
<reference evidence="1 2" key="1">
    <citation type="journal article" date="2016" name="Nat. Commun.">
        <title>Thousands of microbial genomes shed light on interconnected biogeochemical processes in an aquifer system.</title>
        <authorList>
            <person name="Anantharaman K."/>
            <person name="Brown C.T."/>
            <person name="Hug L.A."/>
            <person name="Sharon I."/>
            <person name="Castelle C.J."/>
            <person name="Probst A.J."/>
            <person name="Thomas B.C."/>
            <person name="Singh A."/>
            <person name="Wilkins M.J."/>
            <person name="Karaoz U."/>
            <person name="Brodie E.L."/>
            <person name="Williams K.H."/>
            <person name="Hubbard S.S."/>
            <person name="Banfield J.F."/>
        </authorList>
    </citation>
    <scope>NUCLEOTIDE SEQUENCE [LARGE SCALE GENOMIC DNA]</scope>
</reference>
<proteinExistence type="predicted"/>
<gene>
    <name evidence="1" type="ORF">A2649_03920</name>
</gene>
<dbReference type="EMBL" id="MGJB01000001">
    <property type="protein sequence ID" value="OGM99260.1"/>
    <property type="molecule type" value="Genomic_DNA"/>
</dbReference>
<sequence length="142" mass="16276">MSQLAEILANPQFIGEPVNEAYDNLIEVKDGVIKVKNRERFSELFKKFCFSFDYDFIDSVIEQAGYPDGRRSILFLEGIVEDLTGELKRMHPGSSDYKKTNEAIETYKKAIEAGGESSYLKQALKQRRDDIINMFNGLGFQF</sequence>
<name>A0A1F8EEN0_9BACT</name>
<dbReference type="Proteomes" id="UP000176893">
    <property type="component" value="Unassembled WGS sequence"/>
</dbReference>
<organism evidence="1 2">
    <name type="scientific">Candidatus Yanofskybacteria bacterium RIFCSPHIGHO2_01_FULL_41_26</name>
    <dbReference type="NCBI Taxonomy" id="1802661"/>
    <lineage>
        <taxon>Bacteria</taxon>
        <taxon>Candidatus Yanofskyibacteriota</taxon>
    </lineage>
</organism>